<dbReference type="Gene3D" id="1.20.1170.10">
    <property type="match status" value="1"/>
</dbReference>
<name>A0A9N9DQM1_9GLOM</name>
<feature type="transmembrane region" description="Helical" evidence="2">
    <location>
        <begin position="252"/>
        <end position="274"/>
    </location>
</feature>
<keyword evidence="2" id="KW-0472">Membrane</keyword>
<organism evidence="3 4">
    <name type="scientific">Acaulospora morrowiae</name>
    <dbReference type="NCBI Taxonomy" id="94023"/>
    <lineage>
        <taxon>Eukaryota</taxon>
        <taxon>Fungi</taxon>
        <taxon>Fungi incertae sedis</taxon>
        <taxon>Mucoromycota</taxon>
        <taxon>Glomeromycotina</taxon>
        <taxon>Glomeromycetes</taxon>
        <taxon>Diversisporales</taxon>
        <taxon>Acaulosporaceae</taxon>
        <taxon>Acaulospora</taxon>
    </lineage>
</organism>
<protein>
    <submittedName>
        <fullName evidence="3">16540_t:CDS:1</fullName>
    </submittedName>
</protein>
<proteinExistence type="predicted"/>
<feature type="non-terminal residue" evidence="3">
    <location>
        <position position="1"/>
    </location>
</feature>
<dbReference type="EMBL" id="CAJVPV010009709">
    <property type="protein sequence ID" value="CAG8644446.1"/>
    <property type="molecule type" value="Genomic_DNA"/>
</dbReference>
<dbReference type="Proteomes" id="UP000789342">
    <property type="component" value="Unassembled WGS sequence"/>
</dbReference>
<gene>
    <name evidence="3" type="ORF">AMORRO_LOCUS9668</name>
</gene>
<dbReference type="AlphaFoldDB" id="A0A9N9DQM1"/>
<sequence length="370" mass="42750">MRHTNLENFENLPTAGKNLKEIVIDFINNDVTEEKRKEFINFVKSIDEHTLDEVVFKEINELSNFYIRIEEKSQQIYEILIKIDGCNPDDGKSWAPEWDKLCRKYKYLIINSKRDAATLSNYAKNLVKKILPILMNDKVSEEKKKKLINQIKKSIKNNQEKAINNSFNFDQYIRDVQEFRVNYDRWAQDNLVKIENLKAEINKLKEEITRYDNDIHKTSFKIGSICGIAFLGISIFVAAYFAPAALLSFKYIAAGTVGTLGTFGAGYGCSYAVLKTKISGMKNELGKKEKELIMTLKASELSGQIIEPLNEFSRITKTISKIWDVIILCLNYFLNESDYLLFLNDIPGEFESLAKYWIVLAKCLDRYVVE</sequence>
<evidence type="ECO:0000256" key="2">
    <source>
        <dbReference type="SAM" id="Phobius"/>
    </source>
</evidence>
<keyword evidence="1" id="KW-0175">Coiled coil</keyword>
<feature type="transmembrane region" description="Helical" evidence="2">
    <location>
        <begin position="225"/>
        <end position="246"/>
    </location>
</feature>
<feature type="coiled-coil region" evidence="1">
    <location>
        <begin position="187"/>
        <end position="214"/>
    </location>
</feature>
<reference evidence="3" key="1">
    <citation type="submission" date="2021-06" db="EMBL/GenBank/DDBJ databases">
        <authorList>
            <person name="Kallberg Y."/>
            <person name="Tangrot J."/>
            <person name="Rosling A."/>
        </authorList>
    </citation>
    <scope>NUCLEOTIDE SEQUENCE</scope>
    <source>
        <strain evidence="3">CL551</strain>
    </source>
</reference>
<dbReference type="SUPFAM" id="SSF58100">
    <property type="entry name" value="Bacterial hemolysins"/>
    <property type="match status" value="1"/>
</dbReference>
<accession>A0A9N9DQM1</accession>
<evidence type="ECO:0000256" key="1">
    <source>
        <dbReference type="SAM" id="Coils"/>
    </source>
</evidence>
<keyword evidence="2" id="KW-1133">Transmembrane helix</keyword>
<keyword evidence="4" id="KW-1185">Reference proteome</keyword>
<comment type="caution">
    <text evidence="3">The sequence shown here is derived from an EMBL/GenBank/DDBJ whole genome shotgun (WGS) entry which is preliminary data.</text>
</comment>
<keyword evidence="2" id="KW-0812">Transmembrane</keyword>
<evidence type="ECO:0000313" key="4">
    <source>
        <dbReference type="Proteomes" id="UP000789342"/>
    </source>
</evidence>
<evidence type="ECO:0000313" key="3">
    <source>
        <dbReference type="EMBL" id="CAG8644446.1"/>
    </source>
</evidence>